<dbReference type="RefSeq" id="WP_109870937.1">
    <property type="nucleotide sequence ID" value="NZ_QGNA01000003.1"/>
</dbReference>
<dbReference type="OrthoDB" id="9797832at2"/>
<reference evidence="4" key="1">
    <citation type="submission" date="2018-05" db="EMBL/GenBank/DDBJ databases">
        <authorList>
            <person name="Du Z."/>
            <person name="Wang X."/>
        </authorList>
    </citation>
    <scope>NUCLEOTIDE SEQUENCE [LARGE SCALE GENOMIC DNA]</scope>
    <source>
        <strain evidence="4">CQN31</strain>
    </source>
</reference>
<gene>
    <name evidence="3" type="ORF">DFH01_13130</name>
</gene>
<keyword evidence="3" id="KW-0413">Isomerase</keyword>
<dbReference type="EMBL" id="QGNA01000003">
    <property type="protein sequence ID" value="PWS36143.1"/>
    <property type="molecule type" value="Genomic_DNA"/>
</dbReference>
<dbReference type="AlphaFoldDB" id="A0A317FCC6"/>
<dbReference type="PANTHER" id="PTHR43443">
    <property type="entry name" value="3-HEXULOSE-6-PHOSPHATE ISOMERASE"/>
    <property type="match status" value="1"/>
</dbReference>
<evidence type="ECO:0000256" key="1">
    <source>
        <dbReference type="ARBA" id="ARBA00009235"/>
    </source>
</evidence>
<dbReference type="Gene3D" id="3.40.50.10490">
    <property type="entry name" value="Glucose-6-phosphate isomerase like protein, domain 1"/>
    <property type="match status" value="1"/>
</dbReference>
<sequence>MTPAQQVAPILAEQAAVFARIPPATLDGAVEAIAAAPRVLVWGAGRTGFALMGFAMRLGHLGLDAHWLPGVTTPPLRARDLLVTNASRGDLPSATAFLRQARALGARGAVFTAAESGAALEAADLVWRIPAQVWEGDSVLPMGGQYEIALWLVCDLVVARLMARAGLPAADLAARHATIA</sequence>
<feature type="domain" description="SIS" evidence="2">
    <location>
        <begin position="29"/>
        <end position="167"/>
    </location>
</feature>
<evidence type="ECO:0000313" key="3">
    <source>
        <dbReference type="EMBL" id="PWS36143.1"/>
    </source>
</evidence>
<comment type="caution">
    <text evidence="3">The sequence shown here is derived from an EMBL/GenBank/DDBJ whole genome shotgun (WGS) entry which is preliminary data.</text>
</comment>
<dbReference type="GO" id="GO:0016853">
    <property type="term" value="F:isomerase activity"/>
    <property type="evidence" value="ECO:0007669"/>
    <property type="project" value="UniProtKB-KW"/>
</dbReference>
<proteinExistence type="inferred from homology"/>
<dbReference type="Proteomes" id="UP000245765">
    <property type="component" value="Unassembled WGS sequence"/>
</dbReference>
<dbReference type="PROSITE" id="PS51464">
    <property type="entry name" value="SIS"/>
    <property type="match status" value="1"/>
</dbReference>
<comment type="similarity">
    <text evidence="1">Belongs to the SIS family. PHI subfamily.</text>
</comment>
<protein>
    <submittedName>
        <fullName evidence="3">6-phospho-3-hexuloisomerase</fullName>
    </submittedName>
</protein>
<evidence type="ECO:0000313" key="4">
    <source>
        <dbReference type="Proteomes" id="UP000245765"/>
    </source>
</evidence>
<evidence type="ECO:0000259" key="2">
    <source>
        <dbReference type="PROSITE" id="PS51464"/>
    </source>
</evidence>
<name>A0A317FCC6_9PROT</name>
<dbReference type="InterPro" id="IPR001347">
    <property type="entry name" value="SIS_dom"/>
</dbReference>
<dbReference type="InterPro" id="IPR017552">
    <property type="entry name" value="PHI/rmpB"/>
</dbReference>
<keyword evidence="4" id="KW-1185">Reference proteome</keyword>
<organism evidence="3 4">
    <name type="scientific">Falsiroseomonas bella</name>
    <dbReference type="NCBI Taxonomy" id="2184016"/>
    <lineage>
        <taxon>Bacteria</taxon>
        <taxon>Pseudomonadati</taxon>
        <taxon>Pseudomonadota</taxon>
        <taxon>Alphaproteobacteria</taxon>
        <taxon>Acetobacterales</taxon>
        <taxon>Roseomonadaceae</taxon>
        <taxon>Falsiroseomonas</taxon>
    </lineage>
</organism>
<dbReference type="GO" id="GO:1901135">
    <property type="term" value="P:carbohydrate derivative metabolic process"/>
    <property type="evidence" value="ECO:0007669"/>
    <property type="project" value="InterPro"/>
</dbReference>
<accession>A0A317FCC6</accession>
<dbReference type="GO" id="GO:0097367">
    <property type="term" value="F:carbohydrate derivative binding"/>
    <property type="evidence" value="ECO:0007669"/>
    <property type="project" value="InterPro"/>
</dbReference>
<dbReference type="InterPro" id="IPR046348">
    <property type="entry name" value="SIS_dom_sf"/>
</dbReference>
<dbReference type="SUPFAM" id="SSF53697">
    <property type="entry name" value="SIS domain"/>
    <property type="match status" value="1"/>
</dbReference>
<dbReference type="PANTHER" id="PTHR43443:SF1">
    <property type="entry name" value="3-HEXULOSE-6-PHOSPHATE ISOMERASE"/>
    <property type="match status" value="1"/>
</dbReference>